<dbReference type="RefSeq" id="WP_107977229.1">
    <property type="nucleotide sequence ID" value="NZ_BMEZ01000016.1"/>
</dbReference>
<accession>A0A2T6ASD6</accession>
<proteinExistence type="predicted"/>
<protein>
    <recommendedName>
        <fullName evidence="4">DUF3072 domain-containing protein</fullName>
    </recommendedName>
</protein>
<dbReference type="AlphaFoldDB" id="A0A2T6ASD6"/>
<keyword evidence="3" id="KW-1185">Reference proteome</keyword>
<evidence type="ECO:0000313" key="3">
    <source>
        <dbReference type="Proteomes" id="UP000244069"/>
    </source>
</evidence>
<dbReference type="EMBL" id="QBKN01000015">
    <property type="protein sequence ID" value="PTX46737.1"/>
    <property type="molecule type" value="Genomic_DNA"/>
</dbReference>
<feature type="compositionally biased region" description="Basic and acidic residues" evidence="1">
    <location>
        <begin position="1"/>
        <end position="11"/>
    </location>
</feature>
<reference evidence="2 3" key="1">
    <citation type="submission" date="2018-04" db="EMBL/GenBank/DDBJ databases">
        <title>Genomic Encyclopedia of Archaeal and Bacterial Type Strains, Phase II (KMG-II): from individual species to whole genera.</title>
        <authorList>
            <person name="Goeker M."/>
        </authorList>
    </citation>
    <scope>NUCLEOTIDE SEQUENCE [LARGE SCALE GENOMIC DNA]</scope>
    <source>
        <strain evidence="2 3">DSM 29329</strain>
    </source>
</reference>
<organism evidence="2 3">
    <name type="scientific">Allosediminivita pacifica</name>
    <dbReference type="NCBI Taxonomy" id="1267769"/>
    <lineage>
        <taxon>Bacteria</taxon>
        <taxon>Pseudomonadati</taxon>
        <taxon>Pseudomonadota</taxon>
        <taxon>Alphaproteobacteria</taxon>
        <taxon>Rhodobacterales</taxon>
        <taxon>Paracoccaceae</taxon>
        <taxon>Allosediminivita</taxon>
    </lineage>
</organism>
<gene>
    <name evidence="2" type="ORF">C8N44_115105</name>
</gene>
<dbReference type="OrthoDB" id="7871968at2"/>
<feature type="region of interest" description="Disordered" evidence="1">
    <location>
        <begin position="1"/>
        <end position="25"/>
    </location>
</feature>
<comment type="caution">
    <text evidence="2">The sequence shown here is derived from an EMBL/GenBank/DDBJ whole genome shotgun (WGS) entry which is preliminary data.</text>
</comment>
<evidence type="ECO:0000313" key="2">
    <source>
        <dbReference type="EMBL" id="PTX46737.1"/>
    </source>
</evidence>
<evidence type="ECO:0008006" key="4">
    <source>
        <dbReference type="Google" id="ProtNLM"/>
    </source>
</evidence>
<evidence type="ECO:0000256" key="1">
    <source>
        <dbReference type="SAM" id="MobiDB-lite"/>
    </source>
</evidence>
<dbReference type="Proteomes" id="UP000244069">
    <property type="component" value="Unassembled WGS sequence"/>
</dbReference>
<name>A0A2T6ASD6_9RHOB</name>
<sequence>MTDPKADKALDDPTDMPPDPREPLTDVQAVRLRELGEDHDDDLTKQEAAERIAQLEGRAG</sequence>